<evidence type="ECO:0000313" key="2">
    <source>
        <dbReference type="EMBL" id="NYE68894.1"/>
    </source>
</evidence>
<dbReference type="Proteomes" id="UP000569914">
    <property type="component" value="Unassembled WGS sequence"/>
</dbReference>
<gene>
    <name evidence="2" type="ORF">BKA15_000223</name>
</gene>
<dbReference type="InterPro" id="IPR010982">
    <property type="entry name" value="Lambda_DNA-bd_dom_sf"/>
</dbReference>
<dbReference type="SUPFAM" id="SSF47413">
    <property type="entry name" value="lambda repressor-like DNA-binding domains"/>
    <property type="match status" value="1"/>
</dbReference>
<dbReference type="EMBL" id="JACCBU010000001">
    <property type="protein sequence ID" value="NYE68894.1"/>
    <property type="molecule type" value="Genomic_DNA"/>
</dbReference>
<evidence type="ECO:0000259" key="1">
    <source>
        <dbReference type="PROSITE" id="PS50943"/>
    </source>
</evidence>
<dbReference type="InterPro" id="IPR001387">
    <property type="entry name" value="Cro/C1-type_HTH"/>
</dbReference>
<dbReference type="PROSITE" id="PS50943">
    <property type="entry name" value="HTH_CROC1"/>
    <property type="match status" value="1"/>
</dbReference>
<dbReference type="CDD" id="cd00093">
    <property type="entry name" value="HTH_XRE"/>
    <property type="match status" value="1"/>
</dbReference>
<dbReference type="Gene3D" id="1.10.260.40">
    <property type="entry name" value="lambda repressor-like DNA-binding domains"/>
    <property type="match status" value="1"/>
</dbReference>
<comment type="caution">
    <text evidence="2">The sequence shown here is derived from an EMBL/GenBank/DDBJ whole genome shotgun (WGS) entry which is preliminary data.</text>
</comment>
<accession>A0A7Y9L6K8</accession>
<reference evidence="2 3" key="1">
    <citation type="submission" date="2020-07" db="EMBL/GenBank/DDBJ databases">
        <title>Sequencing the genomes of 1000 actinobacteria strains.</title>
        <authorList>
            <person name="Klenk H.-P."/>
        </authorList>
    </citation>
    <scope>NUCLEOTIDE SEQUENCE [LARGE SCALE GENOMIC DNA]</scope>
    <source>
        <strain evidence="2 3">DSM 22083</strain>
    </source>
</reference>
<feature type="domain" description="HTH cro/C1-type" evidence="1">
    <location>
        <begin position="33"/>
        <end position="80"/>
    </location>
</feature>
<sequence>MSEAKVSELRPTYGADTLQDRVTGVVFTLLAIRRMSQNQLAAALEIAPSTLSGKLGGRRRWSIDDLAELASIFGVNPQIFLRQPGEIFAAALELDGNGVTRE</sequence>
<organism evidence="2 3">
    <name type="scientific">Microlunatus parietis</name>
    <dbReference type="NCBI Taxonomy" id="682979"/>
    <lineage>
        <taxon>Bacteria</taxon>
        <taxon>Bacillati</taxon>
        <taxon>Actinomycetota</taxon>
        <taxon>Actinomycetes</taxon>
        <taxon>Propionibacteriales</taxon>
        <taxon>Propionibacteriaceae</taxon>
        <taxon>Microlunatus</taxon>
    </lineage>
</organism>
<proteinExistence type="predicted"/>
<keyword evidence="3" id="KW-1185">Reference proteome</keyword>
<dbReference type="RefSeq" id="WP_179747762.1">
    <property type="nucleotide sequence ID" value="NZ_JACCBU010000001.1"/>
</dbReference>
<name>A0A7Y9L6K8_9ACTN</name>
<protein>
    <submittedName>
        <fullName evidence="2">Transcriptional regulator with XRE-family HTH domain</fullName>
    </submittedName>
</protein>
<dbReference type="Pfam" id="PF13443">
    <property type="entry name" value="HTH_26"/>
    <property type="match status" value="1"/>
</dbReference>
<dbReference type="GO" id="GO:0003677">
    <property type="term" value="F:DNA binding"/>
    <property type="evidence" value="ECO:0007669"/>
    <property type="project" value="InterPro"/>
</dbReference>
<dbReference type="AlphaFoldDB" id="A0A7Y9L6K8"/>
<evidence type="ECO:0000313" key="3">
    <source>
        <dbReference type="Proteomes" id="UP000569914"/>
    </source>
</evidence>